<evidence type="ECO:0000256" key="8">
    <source>
        <dbReference type="ARBA" id="ARBA00022989"/>
    </source>
</evidence>
<keyword evidence="7 11" id="KW-0735">Signal-anchor</keyword>
<keyword evidence="11" id="KW-0479">Metal-binding</keyword>
<evidence type="ECO:0000259" key="12">
    <source>
        <dbReference type="Pfam" id="PF02709"/>
    </source>
</evidence>
<dbReference type="InterPro" id="IPR027995">
    <property type="entry name" value="Galactosyl_T_N"/>
</dbReference>
<dbReference type="VEuPathDB" id="VectorBase:LDEU007845"/>
<dbReference type="SUPFAM" id="SSF53448">
    <property type="entry name" value="Nucleotide-diphospho-sugar transferases"/>
    <property type="match status" value="1"/>
</dbReference>
<dbReference type="UniPathway" id="UPA00378"/>
<evidence type="ECO:0000256" key="5">
    <source>
        <dbReference type="ARBA" id="ARBA00022679"/>
    </source>
</evidence>
<dbReference type="STRING" id="299467.A0A443S9V9"/>
<dbReference type="InterPro" id="IPR003859">
    <property type="entry name" value="Galactosyl_T"/>
</dbReference>
<evidence type="ECO:0000256" key="6">
    <source>
        <dbReference type="ARBA" id="ARBA00022692"/>
    </source>
</evidence>
<reference evidence="14 15" key="1">
    <citation type="journal article" date="2018" name="Gigascience">
        <title>Genomes of trombidid mites reveal novel predicted allergens and laterally-transferred genes associated with secondary metabolism.</title>
        <authorList>
            <person name="Dong X."/>
            <person name="Chaisiri K."/>
            <person name="Xia D."/>
            <person name="Armstrong S.D."/>
            <person name="Fang Y."/>
            <person name="Donnelly M.J."/>
            <person name="Kadowaki T."/>
            <person name="McGarry J.W."/>
            <person name="Darby A.C."/>
            <person name="Makepeace B.L."/>
        </authorList>
    </citation>
    <scope>NUCLEOTIDE SEQUENCE [LARGE SCALE GENOMIC DNA]</scope>
    <source>
        <strain evidence="14">UoL-UT</strain>
    </source>
</reference>
<keyword evidence="8" id="KW-1133">Transmembrane helix</keyword>
<dbReference type="GO" id="GO:0006688">
    <property type="term" value="P:glycosphingolipid biosynthetic process"/>
    <property type="evidence" value="ECO:0007669"/>
    <property type="project" value="TreeGrafter"/>
</dbReference>
<evidence type="ECO:0000256" key="10">
    <source>
        <dbReference type="ARBA" id="ARBA00023180"/>
    </source>
</evidence>
<dbReference type="EC" id="2.4.1.-" evidence="11"/>
<comment type="cofactor">
    <cofactor evidence="11">
        <name>Mn(2+)</name>
        <dbReference type="ChEBI" id="CHEBI:29035"/>
    </cofactor>
</comment>
<evidence type="ECO:0000256" key="7">
    <source>
        <dbReference type="ARBA" id="ARBA00022968"/>
    </source>
</evidence>
<comment type="pathway">
    <text evidence="2 11">Protein modification; protein glycosylation.</text>
</comment>
<dbReference type="GO" id="GO:0005794">
    <property type="term" value="C:Golgi apparatus"/>
    <property type="evidence" value="ECO:0007669"/>
    <property type="project" value="TreeGrafter"/>
</dbReference>
<sequence length="380" mass="43973">MLISICESQGSQNAMSQVTNANTIGNTQSQFNSHLIFCRTHGYKLFAAFVVLFLLMQYVTNFVEYNSKYSLTSPRLTVSPTAVESEKRNSVKVYLNYSNSALLLPTNSTSSSLCPLVPPKLVGRLRVMDECPSFEQLEAMHPELLPGGRFRPINCTARQKVAIIIPYRSREKHLRVFLHNIHPFLMRQQLDYGIYIIEQNEKSKLFNRAKLFNIGYVEVLKQYDYSCFIFHDVDLIPEDDRNLYKCAEQPRHLSVSINTMKYKLPYTTLFGGVSALTKDQMKTVNGFSNEYWGWGGEDDDMSHRIRAKGFRIARYPANIARYTMLSHKKDVPSPERYKKLYTARSRFKTDGLSNLVYKVEDLKFKKLYTWILVDPLSPKR</sequence>
<dbReference type="GO" id="GO:0016020">
    <property type="term" value="C:membrane"/>
    <property type="evidence" value="ECO:0007669"/>
    <property type="project" value="UniProtKB-SubCell"/>
</dbReference>
<organism evidence="14 15">
    <name type="scientific">Leptotrombidium deliense</name>
    <dbReference type="NCBI Taxonomy" id="299467"/>
    <lineage>
        <taxon>Eukaryota</taxon>
        <taxon>Metazoa</taxon>
        <taxon>Ecdysozoa</taxon>
        <taxon>Arthropoda</taxon>
        <taxon>Chelicerata</taxon>
        <taxon>Arachnida</taxon>
        <taxon>Acari</taxon>
        <taxon>Acariformes</taxon>
        <taxon>Trombidiformes</taxon>
        <taxon>Prostigmata</taxon>
        <taxon>Anystina</taxon>
        <taxon>Parasitengona</taxon>
        <taxon>Trombiculoidea</taxon>
        <taxon>Trombiculidae</taxon>
        <taxon>Leptotrombidium</taxon>
    </lineage>
</organism>
<dbReference type="OrthoDB" id="10038994at2759"/>
<dbReference type="GO" id="GO:0046872">
    <property type="term" value="F:metal ion binding"/>
    <property type="evidence" value="ECO:0007669"/>
    <property type="project" value="UniProtKB-UniRule"/>
</dbReference>
<accession>A0A443S9V9</accession>
<dbReference type="Pfam" id="PF02709">
    <property type="entry name" value="Glyco_transf_7C"/>
    <property type="match status" value="1"/>
</dbReference>
<evidence type="ECO:0000256" key="1">
    <source>
        <dbReference type="ARBA" id="ARBA00004606"/>
    </source>
</evidence>
<dbReference type="PANTHER" id="PTHR19300">
    <property type="entry name" value="BETA-1,4-GALACTOSYLTRANSFERASE"/>
    <property type="match status" value="1"/>
</dbReference>
<keyword evidence="10 11" id="KW-0325">Glycoprotein</keyword>
<comment type="similarity">
    <text evidence="3 11">Belongs to the glycosyltransferase 7 family.</text>
</comment>
<evidence type="ECO:0000256" key="3">
    <source>
        <dbReference type="ARBA" id="ARBA00005735"/>
    </source>
</evidence>
<dbReference type="Proteomes" id="UP000288716">
    <property type="component" value="Unassembled WGS sequence"/>
</dbReference>
<evidence type="ECO:0000313" key="14">
    <source>
        <dbReference type="EMBL" id="RWS24195.1"/>
    </source>
</evidence>
<dbReference type="Pfam" id="PF13733">
    <property type="entry name" value="Glyco_transf_7N"/>
    <property type="match status" value="1"/>
</dbReference>
<dbReference type="PANTHER" id="PTHR19300:SF57">
    <property type="entry name" value="BETA-1,4-N-ACETYLGALACTOSAMINYLTRANSFERASE"/>
    <property type="match status" value="1"/>
</dbReference>
<dbReference type="GO" id="GO:0033842">
    <property type="term" value="F:N-acetyl-beta-glucosaminyl-derivative 4-beta-N-acetylgalactosaminyltransferase activity"/>
    <property type="evidence" value="ECO:0007669"/>
    <property type="project" value="TreeGrafter"/>
</dbReference>
<keyword evidence="5 11" id="KW-0808">Transferase</keyword>
<evidence type="ECO:0000256" key="9">
    <source>
        <dbReference type="ARBA" id="ARBA00023136"/>
    </source>
</evidence>
<dbReference type="GO" id="GO:0008378">
    <property type="term" value="F:galactosyltransferase activity"/>
    <property type="evidence" value="ECO:0007669"/>
    <property type="project" value="TreeGrafter"/>
</dbReference>
<keyword evidence="9" id="KW-0472">Membrane</keyword>
<dbReference type="PRINTS" id="PR02050">
    <property type="entry name" value="B14GALTRFASE"/>
</dbReference>
<proteinExistence type="inferred from homology"/>
<dbReference type="GO" id="GO:0005975">
    <property type="term" value="P:carbohydrate metabolic process"/>
    <property type="evidence" value="ECO:0007669"/>
    <property type="project" value="InterPro"/>
</dbReference>
<keyword evidence="4 11" id="KW-0328">Glycosyltransferase</keyword>
<evidence type="ECO:0000256" key="4">
    <source>
        <dbReference type="ARBA" id="ARBA00022676"/>
    </source>
</evidence>
<comment type="subcellular location">
    <subcellularLocation>
        <location evidence="1 11">Membrane</location>
        <topology evidence="1 11">Single-pass type II membrane protein</topology>
    </subcellularLocation>
</comment>
<name>A0A443S9V9_9ACAR</name>
<comment type="function">
    <text evidence="11">Catalyzes the transfer of galactose onto proteins or lipids.</text>
</comment>
<dbReference type="CDD" id="cd00899">
    <property type="entry name" value="b4GalT"/>
    <property type="match status" value="1"/>
</dbReference>
<feature type="domain" description="Galactosyltransferase N-terminal" evidence="13">
    <location>
        <begin position="114"/>
        <end position="246"/>
    </location>
</feature>
<keyword evidence="6" id="KW-0812">Transmembrane</keyword>
<evidence type="ECO:0000256" key="11">
    <source>
        <dbReference type="RuleBase" id="RU368121"/>
    </source>
</evidence>
<dbReference type="InterPro" id="IPR029044">
    <property type="entry name" value="Nucleotide-diphossugar_trans"/>
</dbReference>
<protein>
    <recommendedName>
        <fullName evidence="11">Beta-1,4-N-acetylgalactosaminyltransferase</fullName>
        <ecNumber evidence="11">2.4.1.-</ecNumber>
    </recommendedName>
    <alternativeName>
        <fullName evidence="11">Beta-4-GalNAcT</fullName>
    </alternativeName>
</protein>
<dbReference type="AlphaFoldDB" id="A0A443S9V9"/>
<gene>
    <name evidence="14" type="ORF">B4U80_09287</name>
</gene>
<keyword evidence="15" id="KW-1185">Reference proteome</keyword>
<comment type="caution">
    <text evidence="14">The sequence shown here is derived from an EMBL/GenBank/DDBJ whole genome shotgun (WGS) entry which is preliminary data.</text>
</comment>
<evidence type="ECO:0000313" key="15">
    <source>
        <dbReference type="Proteomes" id="UP000288716"/>
    </source>
</evidence>
<dbReference type="EMBL" id="NCKV01005235">
    <property type="protein sequence ID" value="RWS24195.1"/>
    <property type="molecule type" value="Genomic_DNA"/>
</dbReference>
<feature type="domain" description="Galactosyltransferase C-terminal" evidence="12">
    <location>
        <begin position="251"/>
        <end position="328"/>
    </location>
</feature>
<dbReference type="InterPro" id="IPR027791">
    <property type="entry name" value="Galactosyl_T_C"/>
</dbReference>
<evidence type="ECO:0000259" key="13">
    <source>
        <dbReference type="Pfam" id="PF13733"/>
    </source>
</evidence>
<evidence type="ECO:0000256" key="2">
    <source>
        <dbReference type="ARBA" id="ARBA00004922"/>
    </source>
</evidence>
<keyword evidence="11" id="KW-0464">Manganese</keyword>
<dbReference type="Gene3D" id="3.90.550.10">
    <property type="entry name" value="Spore Coat Polysaccharide Biosynthesis Protein SpsA, Chain A"/>
    <property type="match status" value="1"/>
</dbReference>